<accession>A0ABW3S3W9</accession>
<protein>
    <submittedName>
        <fullName evidence="4">GNAT family N-acetyltransferase</fullName>
        <ecNumber evidence="4">2.3.1.-</ecNumber>
    </submittedName>
</protein>
<dbReference type="Pfam" id="PF13673">
    <property type="entry name" value="Acetyltransf_10"/>
    <property type="match status" value="1"/>
</dbReference>
<dbReference type="InterPro" id="IPR016181">
    <property type="entry name" value="Acyl_CoA_acyltransferase"/>
</dbReference>
<reference evidence="5" key="1">
    <citation type="journal article" date="2019" name="Int. J. Syst. Evol. Microbiol.">
        <title>The Global Catalogue of Microorganisms (GCM) 10K type strain sequencing project: providing services to taxonomists for standard genome sequencing and annotation.</title>
        <authorList>
            <consortium name="The Broad Institute Genomics Platform"/>
            <consortium name="The Broad Institute Genome Sequencing Center for Infectious Disease"/>
            <person name="Wu L."/>
            <person name="Ma J."/>
        </authorList>
    </citation>
    <scope>NUCLEOTIDE SEQUENCE [LARGE SCALE GENOMIC DNA]</scope>
    <source>
        <strain evidence="5">CCUG 59189</strain>
    </source>
</reference>
<dbReference type="GO" id="GO:0016746">
    <property type="term" value="F:acyltransferase activity"/>
    <property type="evidence" value="ECO:0007669"/>
    <property type="project" value="UniProtKB-KW"/>
</dbReference>
<dbReference type="Pfam" id="PF00583">
    <property type="entry name" value="Acetyltransf_1"/>
    <property type="match status" value="1"/>
</dbReference>
<comment type="caution">
    <text evidence="4">The sequence shown here is derived from an EMBL/GenBank/DDBJ whole genome shotgun (WGS) entry which is preliminary data.</text>
</comment>
<evidence type="ECO:0000313" key="5">
    <source>
        <dbReference type="Proteomes" id="UP001597262"/>
    </source>
</evidence>
<dbReference type="InterPro" id="IPR000182">
    <property type="entry name" value="GNAT_dom"/>
</dbReference>
<sequence length="284" mass="32088">MIQYVRATETGTDVIYNAFQRGFSDYMIPLKISKEDFEARFFGPEGNQKEHSFVALDGQEPVGLALGGVKTYESVKTMRCGTLAIHPDYRGKGISARLMDLHREEAIAASCKQLFLEVIAGNDRAIAFYNKRGYRKFYDIFFFTLADAGKLGNPSIPEGGRISRVTFQEFAAVIQAWKYFHVNWQNDLDYQELDDRHIYYILYIKDNPVGCLSVTSGGKISMLVVDIRYRGQGAATALLAFARDELSIAKFSASTPNNALLECFLERSGFTRDNLSLHEMYILL</sequence>
<dbReference type="EC" id="2.3.1.-" evidence="4"/>
<feature type="domain" description="N-acetyltransferase" evidence="3">
    <location>
        <begin position="160"/>
        <end position="284"/>
    </location>
</feature>
<keyword evidence="2 4" id="KW-0012">Acyltransferase</keyword>
<keyword evidence="1 4" id="KW-0808">Transferase</keyword>
<feature type="domain" description="N-acetyltransferase" evidence="3">
    <location>
        <begin position="2"/>
        <end position="152"/>
    </location>
</feature>
<dbReference type="PROSITE" id="PS51186">
    <property type="entry name" value="GNAT"/>
    <property type="match status" value="2"/>
</dbReference>
<evidence type="ECO:0000256" key="1">
    <source>
        <dbReference type="ARBA" id="ARBA00022679"/>
    </source>
</evidence>
<keyword evidence="5" id="KW-1185">Reference proteome</keyword>
<gene>
    <name evidence="4" type="ORF">ACFQ3W_24660</name>
</gene>
<dbReference type="PANTHER" id="PTHR43420">
    <property type="entry name" value="ACETYLTRANSFERASE"/>
    <property type="match status" value="1"/>
</dbReference>
<organism evidence="4 5">
    <name type="scientific">Paenibacillus puldeungensis</name>
    <dbReference type="NCBI Taxonomy" id="696536"/>
    <lineage>
        <taxon>Bacteria</taxon>
        <taxon>Bacillati</taxon>
        <taxon>Bacillota</taxon>
        <taxon>Bacilli</taxon>
        <taxon>Bacillales</taxon>
        <taxon>Paenibacillaceae</taxon>
        <taxon>Paenibacillus</taxon>
    </lineage>
</organism>
<evidence type="ECO:0000256" key="2">
    <source>
        <dbReference type="ARBA" id="ARBA00023315"/>
    </source>
</evidence>
<dbReference type="RefSeq" id="WP_379321892.1">
    <property type="nucleotide sequence ID" value="NZ_JBHTLM010000032.1"/>
</dbReference>
<dbReference type="Gene3D" id="3.40.630.30">
    <property type="match status" value="2"/>
</dbReference>
<dbReference type="PANTHER" id="PTHR43420:SF44">
    <property type="entry name" value="ACETYLTRANSFERASE YPEA"/>
    <property type="match status" value="1"/>
</dbReference>
<dbReference type="Proteomes" id="UP001597262">
    <property type="component" value="Unassembled WGS sequence"/>
</dbReference>
<evidence type="ECO:0000259" key="3">
    <source>
        <dbReference type="PROSITE" id="PS51186"/>
    </source>
</evidence>
<proteinExistence type="predicted"/>
<dbReference type="InterPro" id="IPR050680">
    <property type="entry name" value="YpeA/RimI_acetyltransf"/>
</dbReference>
<dbReference type="EMBL" id="JBHTLM010000032">
    <property type="protein sequence ID" value="MFD1179466.1"/>
    <property type="molecule type" value="Genomic_DNA"/>
</dbReference>
<dbReference type="SUPFAM" id="SSF55729">
    <property type="entry name" value="Acyl-CoA N-acyltransferases (Nat)"/>
    <property type="match status" value="1"/>
</dbReference>
<name>A0ABW3S3W9_9BACL</name>
<dbReference type="CDD" id="cd04301">
    <property type="entry name" value="NAT_SF"/>
    <property type="match status" value="2"/>
</dbReference>
<evidence type="ECO:0000313" key="4">
    <source>
        <dbReference type="EMBL" id="MFD1179466.1"/>
    </source>
</evidence>